<gene>
    <name evidence="1" type="ordered locus">MTR_7g112910</name>
</gene>
<organism evidence="1 3">
    <name type="scientific">Medicago truncatula</name>
    <name type="common">Barrel medic</name>
    <name type="synonym">Medicago tribuloides</name>
    <dbReference type="NCBI Taxonomy" id="3880"/>
    <lineage>
        <taxon>Eukaryota</taxon>
        <taxon>Viridiplantae</taxon>
        <taxon>Streptophyta</taxon>
        <taxon>Embryophyta</taxon>
        <taxon>Tracheophyta</taxon>
        <taxon>Spermatophyta</taxon>
        <taxon>Magnoliopsida</taxon>
        <taxon>eudicotyledons</taxon>
        <taxon>Gunneridae</taxon>
        <taxon>Pentapetalae</taxon>
        <taxon>rosids</taxon>
        <taxon>fabids</taxon>
        <taxon>Fabales</taxon>
        <taxon>Fabaceae</taxon>
        <taxon>Papilionoideae</taxon>
        <taxon>50 kb inversion clade</taxon>
        <taxon>NPAAA clade</taxon>
        <taxon>Hologalegina</taxon>
        <taxon>IRL clade</taxon>
        <taxon>Trifolieae</taxon>
        <taxon>Medicago</taxon>
    </lineage>
</organism>
<accession>G7KXL4</accession>
<sequence>MSFYTIFHLVGDIVALIDSLGVDQVFFVAHDWGALTGWYLPFLHRNPDKRIIDHLRDVYGDDYYVCKMEAKMVEVGTAYVLKNILTTREIGPPMLPNGEYGTGFNPDIPYTLSSWLTEEDDLAYFVSKFDKTAPWTGVKTLVPVKFITGELDMVYTSLDVPNLEEVIVQKGVGHFNNQEAAEEISKHIHEFILKF</sequence>
<dbReference type="PANTHER" id="PTHR43329">
    <property type="entry name" value="EPOXIDE HYDROLASE"/>
    <property type="match status" value="1"/>
</dbReference>
<evidence type="ECO:0000313" key="1">
    <source>
        <dbReference type="EMBL" id="AES82453.1"/>
    </source>
</evidence>
<protein>
    <submittedName>
        <fullName evidence="1">Alpha/beta hydrolase family protein</fullName>
    </submittedName>
</protein>
<dbReference type="EMBL" id="CM001223">
    <property type="protein sequence ID" value="AES82453.1"/>
    <property type="molecule type" value="Genomic_DNA"/>
</dbReference>
<dbReference type="Gene3D" id="3.40.50.1820">
    <property type="entry name" value="alpha/beta hydrolase"/>
    <property type="match status" value="1"/>
</dbReference>
<dbReference type="PaxDb" id="3880-AES82453"/>
<evidence type="ECO:0000313" key="3">
    <source>
        <dbReference type="Proteomes" id="UP000002051"/>
    </source>
</evidence>
<dbReference type="GO" id="GO:0016787">
    <property type="term" value="F:hydrolase activity"/>
    <property type="evidence" value="ECO:0000318"/>
    <property type="project" value="GO_Central"/>
</dbReference>
<reference evidence="1 3" key="2">
    <citation type="journal article" date="2014" name="BMC Genomics">
        <title>An improved genome release (version Mt4.0) for the model legume Medicago truncatula.</title>
        <authorList>
            <person name="Tang H."/>
            <person name="Krishnakumar V."/>
            <person name="Bidwell S."/>
            <person name="Rosen B."/>
            <person name="Chan A."/>
            <person name="Zhou S."/>
            <person name="Gentzbittel L."/>
            <person name="Childs K.L."/>
            <person name="Yandell M."/>
            <person name="Gundlach H."/>
            <person name="Mayer K.F."/>
            <person name="Schwartz D.C."/>
            <person name="Town C.D."/>
        </authorList>
    </citation>
    <scope>GENOME REANNOTATION</scope>
    <source>
        <strain evidence="2 3">cv. Jemalong A17</strain>
    </source>
</reference>
<dbReference type="HOGENOM" id="CLU_1398256_0_0_1"/>
<dbReference type="SUPFAM" id="SSF53474">
    <property type="entry name" value="alpha/beta-Hydrolases"/>
    <property type="match status" value="1"/>
</dbReference>
<dbReference type="InterPro" id="IPR029058">
    <property type="entry name" value="AB_hydrolase_fold"/>
</dbReference>
<keyword evidence="3" id="KW-1185">Reference proteome</keyword>
<dbReference type="EnsemblPlants" id="AES82453">
    <property type="protein sequence ID" value="AES82453"/>
    <property type="gene ID" value="MTR_7g112910"/>
</dbReference>
<reference evidence="2" key="3">
    <citation type="submission" date="2015-04" db="UniProtKB">
        <authorList>
            <consortium name="EnsemblPlants"/>
        </authorList>
    </citation>
    <scope>IDENTIFICATION</scope>
    <source>
        <strain evidence="2">cv. Jemalong A17</strain>
    </source>
</reference>
<keyword evidence="1" id="KW-0378">Hydrolase</keyword>
<dbReference type="AlphaFoldDB" id="G7KXL4"/>
<dbReference type="Proteomes" id="UP000002051">
    <property type="component" value="Unassembled WGS sequence"/>
</dbReference>
<dbReference type="eggNOG" id="KOG4178">
    <property type="taxonomic scope" value="Eukaryota"/>
</dbReference>
<reference evidence="1 3" key="1">
    <citation type="journal article" date="2011" name="Nature">
        <title>The Medicago genome provides insight into the evolution of rhizobial symbioses.</title>
        <authorList>
            <person name="Young N.D."/>
            <person name="Debelle F."/>
            <person name="Oldroyd G.E."/>
            <person name="Geurts R."/>
            <person name="Cannon S.B."/>
            <person name="Udvardi M.K."/>
            <person name="Benedito V.A."/>
            <person name="Mayer K.F."/>
            <person name="Gouzy J."/>
            <person name="Schoof H."/>
            <person name="Van de Peer Y."/>
            <person name="Proost S."/>
            <person name="Cook D.R."/>
            <person name="Meyers B.C."/>
            <person name="Spannagl M."/>
            <person name="Cheung F."/>
            <person name="De Mita S."/>
            <person name="Krishnakumar V."/>
            <person name="Gundlach H."/>
            <person name="Zhou S."/>
            <person name="Mudge J."/>
            <person name="Bharti A.K."/>
            <person name="Murray J.D."/>
            <person name="Naoumkina M.A."/>
            <person name="Rosen B."/>
            <person name="Silverstein K.A."/>
            <person name="Tang H."/>
            <person name="Rombauts S."/>
            <person name="Zhao P.X."/>
            <person name="Zhou P."/>
            <person name="Barbe V."/>
            <person name="Bardou P."/>
            <person name="Bechner M."/>
            <person name="Bellec A."/>
            <person name="Berger A."/>
            <person name="Berges H."/>
            <person name="Bidwell S."/>
            <person name="Bisseling T."/>
            <person name="Choisne N."/>
            <person name="Couloux A."/>
            <person name="Denny R."/>
            <person name="Deshpande S."/>
            <person name="Dai X."/>
            <person name="Doyle J.J."/>
            <person name="Dudez A.M."/>
            <person name="Farmer A.D."/>
            <person name="Fouteau S."/>
            <person name="Franken C."/>
            <person name="Gibelin C."/>
            <person name="Gish J."/>
            <person name="Goldstein S."/>
            <person name="Gonzalez A.J."/>
            <person name="Green P.J."/>
            <person name="Hallab A."/>
            <person name="Hartog M."/>
            <person name="Hua A."/>
            <person name="Humphray S.J."/>
            <person name="Jeong D.H."/>
            <person name="Jing Y."/>
            <person name="Jocker A."/>
            <person name="Kenton S.M."/>
            <person name="Kim D.J."/>
            <person name="Klee K."/>
            <person name="Lai H."/>
            <person name="Lang C."/>
            <person name="Lin S."/>
            <person name="Macmil S.L."/>
            <person name="Magdelenat G."/>
            <person name="Matthews L."/>
            <person name="McCorrison J."/>
            <person name="Monaghan E.L."/>
            <person name="Mun J.H."/>
            <person name="Najar F.Z."/>
            <person name="Nicholson C."/>
            <person name="Noirot C."/>
            <person name="O'Bleness M."/>
            <person name="Paule C.R."/>
            <person name="Poulain J."/>
            <person name="Prion F."/>
            <person name="Qin B."/>
            <person name="Qu C."/>
            <person name="Retzel E.F."/>
            <person name="Riddle C."/>
            <person name="Sallet E."/>
            <person name="Samain S."/>
            <person name="Samson N."/>
            <person name="Sanders I."/>
            <person name="Saurat O."/>
            <person name="Scarpelli C."/>
            <person name="Schiex T."/>
            <person name="Segurens B."/>
            <person name="Severin A.J."/>
            <person name="Sherrier D.J."/>
            <person name="Shi R."/>
            <person name="Sims S."/>
            <person name="Singer S.R."/>
            <person name="Sinharoy S."/>
            <person name="Sterck L."/>
            <person name="Viollet A."/>
            <person name="Wang B.B."/>
            <person name="Wang K."/>
            <person name="Wang M."/>
            <person name="Wang X."/>
            <person name="Warfsmann J."/>
            <person name="Weissenbach J."/>
            <person name="White D.D."/>
            <person name="White J.D."/>
            <person name="Wiley G.B."/>
            <person name="Wincker P."/>
            <person name="Xing Y."/>
            <person name="Yang L."/>
            <person name="Yao Z."/>
            <person name="Ying F."/>
            <person name="Zhai J."/>
            <person name="Zhou L."/>
            <person name="Zuber A."/>
            <person name="Denarie J."/>
            <person name="Dixon R.A."/>
            <person name="May G.D."/>
            <person name="Schwartz D.C."/>
            <person name="Rogers J."/>
            <person name="Quetier F."/>
            <person name="Town C.D."/>
            <person name="Roe B.A."/>
        </authorList>
    </citation>
    <scope>NUCLEOTIDE SEQUENCE [LARGE SCALE GENOMIC DNA]</scope>
    <source>
        <strain evidence="1">A17</strain>
        <strain evidence="2 3">cv. Jemalong A17</strain>
    </source>
</reference>
<proteinExistence type="predicted"/>
<evidence type="ECO:0000313" key="2">
    <source>
        <dbReference type="EnsemblPlants" id="AES82453"/>
    </source>
</evidence>
<dbReference type="STRING" id="3880.G7KXL4"/>
<name>G7KXL4_MEDTR</name>